<dbReference type="Gene3D" id="3.30.720.120">
    <property type="match status" value="1"/>
</dbReference>
<dbReference type="KEGG" id="mph:MLP_15500"/>
<accession>F5XR74</accession>
<dbReference type="Pfam" id="PF00903">
    <property type="entry name" value="Glyoxalase"/>
    <property type="match status" value="1"/>
</dbReference>
<name>F5XR74_MICPN</name>
<dbReference type="AlphaFoldDB" id="F5XR74"/>
<dbReference type="STRING" id="1032480.MLP_15500"/>
<dbReference type="PROSITE" id="PS51819">
    <property type="entry name" value="VOC"/>
    <property type="match status" value="1"/>
</dbReference>
<dbReference type="InterPro" id="IPR004360">
    <property type="entry name" value="Glyas_Fos-R_dOase_dom"/>
</dbReference>
<dbReference type="eggNOG" id="COG2764">
    <property type="taxonomic scope" value="Bacteria"/>
</dbReference>
<proteinExistence type="predicted"/>
<evidence type="ECO:0000259" key="1">
    <source>
        <dbReference type="PROSITE" id="PS51819"/>
    </source>
</evidence>
<reference evidence="2 3" key="1">
    <citation type="submission" date="2011-05" db="EMBL/GenBank/DDBJ databases">
        <title>Whole genome sequence of Microlunatus phosphovorus NM-1.</title>
        <authorList>
            <person name="Hosoyama A."/>
            <person name="Sasaki K."/>
            <person name="Harada T."/>
            <person name="Igarashi R."/>
            <person name="Kawakoshi A."/>
            <person name="Sasagawa M."/>
            <person name="Fukada J."/>
            <person name="Nakamura S."/>
            <person name="Katano Y."/>
            <person name="Hanada S."/>
            <person name="Kamagata Y."/>
            <person name="Nakamura N."/>
            <person name="Yamazaki S."/>
            <person name="Fujita N."/>
        </authorList>
    </citation>
    <scope>NUCLEOTIDE SEQUENCE [LARGE SCALE GENOMIC DNA]</scope>
    <source>
        <strain evidence="3">ATCC 700054 / DSM 10555 / JCM 9379 / NBRC 101784 / NCIMB 13414 / VKM Ac-1990 / NM-1</strain>
    </source>
</reference>
<gene>
    <name evidence="2" type="ordered locus">MLP_15500</name>
</gene>
<evidence type="ECO:0000313" key="2">
    <source>
        <dbReference type="EMBL" id="BAK34564.1"/>
    </source>
</evidence>
<organism evidence="2 3">
    <name type="scientific">Microlunatus phosphovorus (strain ATCC 700054 / DSM 10555 / JCM 9379 / NBRC 101784 / NCIMB 13414 / VKM Ac-1990 / NM-1)</name>
    <dbReference type="NCBI Taxonomy" id="1032480"/>
    <lineage>
        <taxon>Bacteria</taxon>
        <taxon>Bacillati</taxon>
        <taxon>Actinomycetota</taxon>
        <taxon>Actinomycetes</taxon>
        <taxon>Propionibacteriales</taxon>
        <taxon>Propionibacteriaceae</taxon>
        <taxon>Microlunatus</taxon>
    </lineage>
</organism>
<dbReference type="InterPro" id="IPR029068">
    <property type="entry name" value="Glyas_Bleomycin-R_OHBP_Dase"/>
</dbReference>
<evidence type="ECO:0000313" key="3">
    <source>
        <dbReference type="Proteomes" id="UP000007947"/>
    </source>
</evidence>
<feature type="domain" description="VOC" evidence="1">
    <location>
        <begin position="10"/>
        <end position="119"/>
    </location>
</feature>
<dbReference type="InterPro" id="IPR037523">
    <property type="entry name" value="VOC_core"/>
</dbReference>
<dbReference type="EMBL" id="AP012204">
    <property type="protein sequence ID" value="BAK34564.1"/>
    <property type="molecule type" value="Genomic_DNA"/>
</dbReference>
<dbReference type="OrthoDB" id="9795306at2"/>
<keyword evidence="3" id="KW-1185">Reference proteome</keyword>
<dbReference type="SUPFAM" id="SSF54593">
    <property type="entry name" value="Glyoxalase/Bleomycin resistance protein/Dihydroxybiphenyl dioxygenase"/>
    <property type="match status" value="1"/>
</dbReference>
<dbReference type="HOGENOM" id="CLU_046006_11_1_11"/>
<dbReference type="Gene3D" id="3.30.720.110">
    <property type="match status" value="1"/>
</dbReference>
<protein>
    <recommendedName>
        <fullName evidence="1">VOC domain-containing protein</fullName>
    </recommendedName>
</protein>
<dbReference type="Proteomes" id="UP000007947">
    <property type="component" value="Chromosome"/>
</dbReference>
<sequence length="133" mass="14542">MLTNRTMPDNALLPVLAYPSVSEAVTWLIKAFGFTLRWQIEEHRAQLGVGDHAAIVITEGPRPSDGIDHVMVRVPDVDAHRARAASAGAVVDDAANHFYGERQYTATDFAGRTWVFSQSIADLDPTDWGAHTA</sequence>